<dbReference type="InterPro" id="IPR050855">
    <property type="entry name" value="NDM-1-like"/>
</dbReference>
<proteinExistence type="inferred from homology"/>
<feature type="domain" description="Metallo-beta-lactamase" evidence="3">
    <location>
        <begin position="57"/>
        <end position="236"/>
    </location>
</feature>
<dbReference type="InterPro" id="IPR036866">
    <property type="entry name" value="RibonucZ/Hydroxyglut_hydro"/>
</dbReference>
<accession>A0A317MTF6</accession>
<comment type="caution">
    <text evidence="4">The sequence shown here is derived from an EMBL/GenBank/DDBJ whole genome shotgun (WGS) entry which is preliminary data.</text>
</comment>
<dbReference type="CDD" id="cd16282">
    <property type="entry name" value="metallo-hydrolase-like_MBL-fold"/>
    <property type="match status" value="1"/>
</dbReference>
<evidence type="ECO:0000256" key="2">
    <source>
        <dbReference type="SAM" id="SignalP"/>
    </source>
</evidence>
<evidence type="ECO:0000313" key="5">
    <source>
        <dbReference type="Proteomes" id="UP000246569"/>
    </source>
</evidence>
<dbReference type="GO" id="GO:0016787">
    <property type="term" value="F:hydrolase activity"/>
    <property type="evidence" value="ECO:0007669"/>
    <property type="project" value="UniProtKB-KW"/>
</dbReference>
<dbReference type="AlphaFoldDB" id="A0A317MTF6"/>
<comment type="similarity">
    <text evidence="1">Belongs to the metallo-beta-lactamase superfamily. Class-B beta-lactamase family.</text>
</comment>
<keyword evidence="5" id="KW-1185">Reference proteome</keyword>
<reference evidence="4 5" key="1">
    <citation type="submission" date="2018-05" db="EMBL/GenBank/DDBJ databases">
        <title>Genomic Encyclopedia of Type Strains, Phase IV (KMG-IV): sequencing the most valuable type-strain genomes for metagenomic binning, comparative biology and taxonomic classification.</title>
        <authorList>
            <person name="Goeker M."/>
        </authorList>
    </citation>
    <scope>NUCLEOTIDE SEQUENCE [LARGE SCALE GENOMIC DNA]</scope>
    <source>
        <strain evidence="4 5">DSM 23606</strain>
    </source>
</reference>
<dbReference type="PANTHER" id="PTHR42951:SF4">
    <property type="entry name" value="ACYL-COENZYME A THIOESTERASE MBLAC2"/>
    <property type="match status" value="1"/>
</dbReference>
<organism evidence="4 5">
    <name type="scientific">Plasticicumulans acidivorans</name>
    <dbReference type="NCBI Taxonomy" id="886464"/>
    <lineage>
        <taxon>Bacteria</taxon>
        <taxon>Pseudomonadati</taxon>
        <taxon>Pseudomonadota</taxon>
        <taxon>Gammaproteobacteria</taxon>
        <taxon>Candidatus Competibacteraceae</taxon>
        <taxon>Plasticicumulans</taxon>
    </lineage>
</organism>
<gene>
    <name evidence="4" type="ORF">C7443_107204</name>
</gene>
<sequence>MRARCVRTWLAAALALLSSLAIADDFDYGLQPRQVAADTWVVFGKPENFSRSNGGDIANTAFIVTGAGVVVIDTGPSKRYGQQLRAAIGRITTEPVVAVYLTHHHPDHALGNQSFKDVPIRALAGTIDGLREQGADFNSNLYRMTGDWMRGTEPLLPQEAVTAGEVTIGRHTLQLLALKGHTAADLAILDRSTGTLFSGIVFNGRTPATPNATISDWLSSLQQLQALQPARIVPAVGPVGDTAMLAHDADYLRWLDGSLRQAAAQGVDMAEALRLPIPARFDDFALLREEYQRSVAHLYPAIERASLGVAE</sequence>
<dbReference type="EMBL" id="QGTJ01000007">
    <property type="protein sequence ID" value="PWV60629.1"/>
    <property type="molecule type" value="Genomic_DNA"/>
</dbReference>
<protein>
    <submittedName>
        <fullName evidence="4">Quinoprotein relay system zinc metallohydrolase 1</fullName>
    </submittedName>
</protein>
<keyword evidence="2" id="KW-0732">Signal</keyword>
<evidence type="ECO:0000259" key="3">
    <source>
        <dbReference type="SMART" id="SM00849"/>
    </source>
</evidence>
<keyword evidence="4" id="KW-0378">Hydrolase</keyword>
<dbReference type="OrthoDB" id="9769598at2"/>
<name>A0A317MTF6_9GAMM</name>
<dbReference type="SUPFAM" id="SSF56281">
    <property type="entry name" value="Metallo-hydrolase/oxidoreductase"/>
    <property type="match status" value="1"/>
</dbReference>
<dbReference type="SMART" id="SM00849">
    <property type="entry name" value="Lactamase_B"/>
    <property type="match status" value="1"/>
</dbReference>
<dbReference type="PANTHER" id="PTHR42951">
    <property type="entry name" value="METALLO-BETA-LACTAMASE DOMAIN-CONTAINING"/>
    <property type="match status" value="1"/>
</dbReference>
<dbReference type="NCBIfam" id="TIGR04558">
    <property type="entry name" value="SoxH_rel_PQQ_1"/>
    <property type="match status" value="1"/>
</dbReference>
<dbReference type="GO" id="GO:0017001">
    <property type="term" value="P:antibiotic catabolic process"/>
    <property type="evidence" value="ECO:0007669"/>
    <property type="project" value="UniProtKB-ARBA"/>
</dbReference>
<dbReference type="InterPro" id="IPR030811">
    <property type="entry name" value="SoxH-rel_PQQ_1"/>
</dbReference>
<evidence type="ECO:0000313" key="4">
    <source>
        <dbReference type="EMBL" id="PWV60629.1"/>
    </source>
</evidence>
<dbReference type="RefSeq" id="WP_110019184.1">
    <property type="nucleotide sequence ID" value="NZ_QGTJ01000007.1"/>
</dbReference>
<dbReference type="InterPro" id="IPR001279">
    <property type="entry name" value="Metallo-B-lactamas"/>
</dbReference>
<dbReference type="Gene3D" id="3.60.15.10">
    <property type="entry name" value="Ribonuclease Z/Hydroxyacylglutathione hydrolase-like"/>
    <property type="match status" value="1"/>
</dbReference>
<evidence type="ECO:0000256" key="1">
    <source>
        <dbReference type="ARBA" id="ARBA00005250"/>
    </source>
</evidence>
<feature type="chain" id="PRO_5016356861" evidence="2">
    <location>
        <begin position="24"/>
        <end position="311"/>
    </location>
</feature>
<dbReference type="Pfam" id="PF00753">
    <property type="entry name" value="Lactamase_B"/>
    <property type="match status" value="1"/>
</dbReference>
<feature type="signal peptide" evidence="2">
    <location>
        <begin position="1"/>
        <end position="23"/>
    </location>
</feature>
<dbReference type="Proteomes" id="UP000246569">
    <property type="component" value="Unassembled WGS sequence"/>
</dbReference>